<evidence type="ECO:0000256" key="1">
    <source>
        <dbReference type="ARBA" id="ARBA00022729"/>
    </source>
</evidence>
<dbReference type="PRINTS" id="PR00258">
    <property type="entry name" value="SPERACTRCPTR"/>
</dbReference>
<keyword evidence="2 3" id="KW-1015">Disulfide bond</keyword>
<keyword evidence="1" id="KW-0732">Signal</keyword>
<feature type="region of interest" description="Disordered" evidence="5">
    <location>
        <begin position="176"/>
        <end position="215"/>
    </location>
</feature>
<dbReference type="SMART" id="SM00202">
    <property type="entry name" value="SR"/>
    <property type="match status" value="1"/>
</dbReference>
<dbReference type="FunFam" id="3.10.250.10:FF:000001">
    <property type="entry name" value="Lysyl oxidase 4 isoform X1"/>
    <property type="match status" value="1"/>
</dbReference>
<dbReference type="InterPro" id="IPR036772">
    <property type="entry name" value="SRCR-like_dom_sf"/>
</dbReference>
<gene>
    <name evidence="8" type="ORF">GSLYS_00013533001</name>
</gene>
<keyword evidence="6" id="KW-1133">Transmembrane helix</keyword>
<evidence type="ECO:0000256" key="6">
    <source>
        <dbReference type="SAM" id="Phobius"/>
    </source>
</evidence>
<dbReference type="AlphaFoldDB" id="A0AAV2I1T8"/>
<dbReference type="PROSITE" id="PS50287">
    <property type="entry name" value="SRCR_2"/>
    <property type="match status" value="1"/>
</dbReference>
<feature type="transmembrane region" description="Helical" evidence="6">
    <location>
        <begin position="6"/>
        <end position="28"/>
    </location>
</feature>
<feature type="compositionally biased region" description="Polar residues" evidence="5">
    <location>
        <begin position="200"/>
        <end position="209"/>
    </location>
</feature>
<reference evidence="8 9" key="1">
    <citation type="submission" date="2024-04" db="EMBL/GenBank/DDBJ databases">
        <authorList>
            <consortium name="Genoscope - CEA"/>
            <person name="William W."/>
        </authorList>
    </citation>
    <scope>NUCLEOTIDE SEQUENCE [LARGE SCALE GENOMIC DNA]</scope>
</reference>
<evidence type="ECO:0000259" key="7">
    <source>
        <dbReference type="PROSITE" id="PS50287"/>
    </source>
</evidence>
<evidence type="ECO:0000256" key="4">
    <source>
        <dbReference type="SAM" id="Coils"/>
    </source>
</evidence>
<evidence type="ECO:0000313" key="9">
    <source>
        <dbReference type="Proteomes" id="UP001497497"/>
    </source>
</evidence>
<organism evidence="8 9">
    <name type="scientific">Lymnaea stagnalis</name>
    <name type="common">Great pond snail</name>
    <name type="synonym">Helix stagnalis</name>
    <dbReference type="NCBI Taxonomy" id="6523"/>
    <lineage>
        <taxon>Eukaryota</taxon>
        <taxon>Metazoa</taxon>
        <taxon>Spiralia</taxon>
        <taxon>Lophotrochozoa</taxon>
        <taxon>Mollusca</taxon>
        <taxon>Gastropoda</taxon>
        <taxon>Heterobranchia</taxon>
        <taxon>Euthyneura</taxon>
        <taxon>Panpulmonata</taxon>
        <taxon>Hygrophila</taxon>
        <taxon>Lymnaeoidea</taxon>
        <taxon>Lymnaeidae</taxon>
        <taxon>Lymnaea</taxon>
    </lineage>
</organism>
<evidence type="ECO:0000256" key="5">
    <source>
        <dbReference type="SAM" id="MobiDB-lite"/>
    </source>
</evidence>
<keyword evidence="6" id="KW-0472">Membrane</keyword>
<comment type="caution">
    <text evidence="8">The sequence shown here is derived from an EMBL/GenBank/DDBJ whole genome shotgun (WGS) entry which is preliminary data.</text>
</comment>
<dbReference type="SUPFAM" id="SSF56487">
    <property type="entry name" value="SRCR-like"/>
    <property type="match status" value="1"/>
</dbReference>
<accession>A0AAV2I1T8</accession>
<protein>
    <recommendedName>
        <fullName evidence="7">SRCR domain-containing protein</fullName>
    </recommendedName>
</protein>
<proteinExistence type="predicted"/>
<evidence type="ECO:0000256" key="3">
    <source>
        <dbReference type="PROSITE-ProRule" id="PRU00196"/>
    </source>
</evidence>
<dbReference type="EMBL" id="CAXITT010000356">
    <property type="protein sequence ID" value="CAL1539800.1"/>
    <property type="molecule type" value="Genomic_DNA"/>
</dbReference>
<feature type="disulfide bond" evidence="3">
    <location>
        <begin position="633"/>
        <end position="643"/>
    </location>
</feature>
<dbReference type="GO" id="GO:0016020">
    <property type="term" value="C:membrane"/>
    <property type="evidence" value="ECO:0007669"/>
    <property type="project" value="InterPro"/>
</dbReference>
<feature type="domain" description="SRCR" evidence="7">
    <location>
        <begin position="561"/>
        <end position="663"/>
    </location>
</feature>
<dbReference type="Gene3D" id="3.10.250.10">
    <property type="entry name" value="SRCR-like domain"/>
    <property type="match status" value="1"/>
</dbReference>
<keyword evidence="9" id="KW-1185">Reference proteome</keyword>
<feature type="coiled-coil region" evidence="4">
    <location>
        <begin position="473"/>
        <end position="553"/>
    </location>
</feature>
<comment type="caution">
    <text evidence="3">Lacks conserved residue(s) required for the propagation of feature annotation.</text>
</comment>
<sequence length="663" mass="72732">MGVLPFQLFIMFIFVLLMVCLSIFSEAVPADYSKSRQDSRFELSRKNSRRIRLRQIRMHGHSNYQQSQYFRRSQGLSEGSNSALDGMPAKLFTYEHPAAEKQDTEQQSEYGKAKRQETLIQEGLKQTKDSTAGLPLNQASASPDLPQGGIGVHAEHHALSGSEPTEVPGVDWPIMADPDMEQSDQGSSADDGNKQEMKHMTSNGNNGEFSSKDPATGKDQVILLTASPQTIVLGETEYVVVTCSVNMALVAGEASAQLRPMSIEIDKHDGQSRKRLAVLSAIHGAIPIRDELTENARISGNVPVNSREPWTISITWSNPSPALAGTYLCKLTALGSNMAHVDYAYSKTDVTIKESPRLKLEERIEDIEHRLKEMTKDKERKDATILKLRTLLLNVTTLLVDTSSNTLGIKKKINLQAKAYVDLRSDLIAALDSDHKVEVKLNATEEKVASMLGMITSGMSLLHKQNRIFASGLQALKLQVNGAHEEIANARDRLNAKLDVQRQEMVTIRRDVDGLTEERTGADDRMAGVGRQIAQVSQTLNKTAEKLHNLQSALGLTDGSLRLVNNGLIGKEGRLEVFHNGQWGSVCEDGFDIKAAQVVCKQLGFGSATASFFGSAHYGQGVGIPIHLDDVVCYGEETMLVKCSHNAWGFHGCTHAEDVGIKC</sequence>
<keyword evidence="6" id="KW-0812">Transmembrane</keyword>
<dbReference type="PANTHER" id="PTHR48071:SF28">
    <property type="entry name" value="SRCR DOMAIN-CONTAINING PROTEIN"/>
    <property type="match status" value="1"/>
</dbReference>
<dbReference type="Proteomes" id="UP001497497">
    <property type="component" value="Unassembled WGS sequence"/>
</dbReference>
<dbReference type="InterPro" id="IPR001190">
    <property type="entry name" value="SRCR"/>
</dbReference>
<feature type="coiled-coil region" evidence="4">
    <location>
        <begin position="357"/>
        <end position="384"/>
    </location>
</feature>
<evidence type="ECO:0000256" key="2">
    <source>
        <dbReference type="ARBA" id="ARBA00023157"/>
    </source>
</evidence>
<feature type="region of interest" description="Disordered" evidence="5">
    <location>
        <begin position="129"/>
        <end position="149"/>
    </location>
</feature>
<dbReference type="Pfam" id="PF00530">
    <property type="entry name" value="SRCR"/>
    <property type="match status" value="1"/>
</dbReference>
<name>A0AAV2I1T8_LYMST</name>
<dbReference type="PROSITE" id="PS00420">
    <property type="entry name" value="SRCR_1"/>
    <property type="match status" value="1"/>
</dbReference>
<keyword evidence="4" id="KW-0175">Coiled coil</keyword>
<dbReference type="PANTHER" id="PTHR48071">
    <property type="entry name" value="SRCR DOMAIN-CONTAINING PROTEIN"/>
    <property type="match status" value="1"/>
</dbReference>
<evidence type="ECO:0000313" key="8">
    <source>
        <dbReference type="EMBL" id="CAL1539800.1"/>
    </source>
</evidence>